<proteinExistence type="predicted"/>
<dbReference type="AlphaFoldDB" id="A0A2K3UU73"/>
<accession>A0A2K3UU73</accession>
<comment type="caution">
    <text evidence="2">The sequence shown here is derived from an EMBL/GenBank/DDBJ whole genome shotgun (WGS) entry which is preliminary data.</text>
</comment>
<evidence type="ECO:0008006" key="4">
    <source>
        <dbReference type="Google" id="ProtNLM"/>
    </source>
</evidence>
<dbReference type="EMBL" id="PPPD01000001">
    <property type="protein sequence ID" value="PNY80086.1"/>
    <property type="molecule type" value="Genomic_DNA"/>
</dbReference>
<dbReference type="PROSITE" id="PS51257">
    <property type="entry name" value="PROKAR_LIPOPROTEIN"/>
    <property type="match status" value="1"/>
</dbReference>
<keyword evidence="1" id="KW-0732">Signal</keyword>
<feature type="chain" id="PRO_5014461893" description="Choice-of-anchor D domain-containing protein" evidence="1">
    <location>
        <begin position="27"/>
        <end position="339"/>
    </location>
</feature>
<evidence type="ECO:0000313" key="2">
    <source>
        <dbReference type="EMBL" id="PNY80086.1"/>
    </source>
</evidence>
<gene>
    <name evidence="2" type="ORF">CVO96_00805</name>
</gene>
<evidence type="ECO:0000256" key="1">
    <source>
        <dbReference type="SAM" id="SignalP"/>
    </source>
</evidence>
<organism evidence="2 3">
    <name type="scientific">Deinococcus koreensis</name>
    <dbReference type="NCBI Taxonomy" id="2054903"/>
    <lineage>
        <taxon>Bacteria</taxon>
        <taxon>Thermotogati</taxon>
        <taxon>Deinococcota</taxon>
        <taxon>Deinococci</taxon>
        <taxon>Deinococcales</taxon>
        <taxon>Deinococcaceae</taxon>
        <taxon>Deinococcus</taxon>
    </lineage>
</organism>
<dbReference type="Gene3D" id="2.60.40.10">
    <property type="entry name" value="Immunoglobulins"/>
    <property type="match status" value="1"/>
</dbReference>
<evidence type="ECO:0000313" key="3">
    <source>
        <dbReference type="Proteomes" id="UP000236379"/>
    </source>
</evidence>
<protein>
    <recommendedName>
        <fullName evidence="4">Choice-of-anchor D domain-containing protein</fullName>
    </recommendedName>
</protein>
<reference evidence="2 3" key="1">
    <citation type="submission" date="2018-01" db="EMBL/GenBank/DDBJ databases">
        <title>Deinococcus koreensis sp. nov., a radiation-resistant bacterium isolated from river water.</title>
        <authorList>
            <person name="Choi A."/>
        </authorList>
    </citation>
    <scope>NUCLEOTIDE SEQUENCE [LARGE SCALE GENOMIC DNA]</scope>
    <source>
        <strain evidence="2 3">SJW1-2</strain>
    </source>
</reference>
<feature type="signal peptide" evidence="1">
    <location>
        <begin position="1"/>
        <end position="26"/>
    </location>
</feature>
<keyword evidence="3" id="KW-1185">Reference proteome</keyword>
<sequence>MTPKLVRVSLQASATALLSLSLMACAESGQATAPTPPGDVVTLGAQPGTVVLSGVQNEESAPQRVTLTNPGSAPVQIDSLSFGGASPEAFRLASVPSLPLTLAAGQSVDVQVRLAARAVTSVTGDVLRATLQARGTGISGEVPISALRAAGLEGNFEPSLAQIVDTLGYRLNVGTNALILGTDAMPRGEEVSAPLFRQAGAGKVTLRPVARYSPDGPSPFGLFTMSGSAPQLKALGTLATGTYQTLNPRLVEGVSSVSFESTQKFGIYLAANSYAPQNTYSLDAVNTGSTRHAVRVYPLRDAAGQPVANSYLLGFEPSRNGDYQDVVFILENVVPTTYP</sequence>
<dbReference type="Proteomes" id="UP000236379">
    <property type="component" value="Unassembled WGS sequence"/>
</dbReference>
<dbReference type="InterPro" id="IPR013783">
    <property type="entry name" value="Ig-like_fold"/>
</dbReference>
<name>A0A2K3UU73_9DEIO</name>